<dbReference type="PANTHER" id="PTHR24096">
    <property type="entry name" value="LONG-CHAIN-FATTY-ACID--COA LIGASE"/>
    <property type="match status" value="1"/>
</dbReference>
<dbReference type="SUPFAM" id="SSF56801">
    <property type="entry name" value="Acetyl-CoA synthetase-like"/>
    <property type="match status" value="1"/>
</dbReference>
<evidence type="ECO:0000313" key="4">
    <source>
        <dbReference type="Proteomes" id="UP000298412"/>
    </source>
</evidence>
<dbReference type="GO" id="GO:0016405">
    <property type="term" value="F:CoA-ligase activity"/>
    <property type="evidence" value="ECO:0007669"/>
    <property type="project" value="TreeGrafter"/>
</dbReference>
<dbReference type="OrthoDB" id="9803968at2"/>
<name>A0A4R8WVU4_9MICO</name>
<proteinExistence type="inferred from homology"/>
<dbReference type="EMBL" id="SOFP01000019">
    <property type="protein sequence ID" value="TFC18742.1"/>
    <property type="molecule type" value="Genomic_DNA"/>
</dbReference>
<dbReference type="Proteomes" id="UP000298412">
    <property type="component" value="Unassembled WGS sequence"/>
</dbReference>
<organism evidence="3 4">
    <name type="scientific">Cryobacterium algoritolerans</name>
    <dbReference type="NCBI Taxonomy" id="1259184"/>
    <lineage>
        <taxon>Bacteria</taxon>
        <taxon>Bacillati</taxon>
        <taxon>Actinomycetota</taxon>
        <taxon>Actinomycetes</taxon>
        <taxon>Micrococcales</taxon>
        <taxon>Microbacteriaceae</taxon>
        <taxon>Cryobacterium</taxon>
    </lineage>
</organism>
<evidence type="ECO:0008006" key="5">
    <source>
        <dbReference type="Google" id="ProtNLM"/>
    </source>
</evidence>
<dbReference type="InterPro" id="IPR045851">
    <property type="entry name" value="AMP-bd_C_sf"/>
</dbReference>
<gene>
    <name evidence="3" type="ORF">E3O19_04275</name>
</gene>
<dbReference type="PANTHER" id="PTHR24096:SF149">
    <property type="entry name" value="AMP-BINDING DOMAIN-CONTAINING PROTEIN-RELATED"/>
    <property type="match status" value="1"/>
</dbReference>
<keyword evidence="4" id="KW-1185">Reference proteome</keyword>
<dbReference type="Gene3D" id="3.30.300.30">
    <property type="match status" value="1"/>
</dbReference>
<comment type="caution">
    <text evidence="3">The sequence shown here is derived from an EMBL/GenBank/DDBJ whole genome shotgun (WGS) entry which is preliminary data.</text>
</comment>
<reference evidence="3 4" key="1">
    <citation type="submission" date="2019-03" db="EMBL/GenBank/DDBJ databases">
        <title>Genomics of glacier-inhabiting Cryobacterium strains.</title>
        <authorList>
            <person name="Liu Q."/>
            <person name="Xin Y.-H."/>
        </authorList>
    </citation>
    <scope>NUCLEOTIDE SEQUENCE [LARGE SCALE GENOMIC DNA]</scope>
    <source>
        <strain evidence="3 4">MDT1-3</strain>
    </source>
</reference>
<accession>A0A4R8WVU4</accession>
<dbReference type="AlphaFoldDB" id="A0A4R8WVU4"/>
<protein>
    <recommendedName>
        <fullName evidence="5">AMP-binding enzyme C-terminal domain-containing protein</fullName>
    </recommendedName>
</protein>
<evidence type="ECO:0000256" key="1">
    <source>
        <dbReference type="ARBA" id="ARBA00006432"/>
    </source>
</evidence>
<comment type="similarity">
    <text evidence="1">Belongs to the ATP-dependent AMP-binding enzyme family.</text>
</comment>
<keyword evidence="2" id="KW-0436">Ligase</keyword>
<dbReference type="RefSeq" id="WP_134565553.1">
    <property type="nucleotide sequence ID" value="NZ_SOFP01000019.1"/>
</dbReference>
<sequence length="59" mass="6726">MTVVDRLKELIKYKGYQVSLADRVAPHKKVRQVEMIDFIPESASGKILRKDLRSKGALV</sequence>
<evidence type="ECO:0000256" key="2">
    <source>
        <dbReference type="ARBA" id="ARBA00022598"/>
    </source>
</evidence>
<evidence type="ECO:0000313" key="3">
    <source>
        <dbReference type="EMBL" id="TFC18742.1"/>
    </source>
</evidence>